<evidence type="ECO:0000313" key="2">
    <source>
        <dbReference type="EnsemblPlants" id="Bo00629s070.1"/>
    </source>
</evidence>
<dbReference type="HOGENOM" id="CLU_2815983_0_0_1"/>
<accession>A0A0D2ZQ86</accession>
<feature type="region of interest" description="Disordered" evidence="1">
    <location>
        <begin position="1"/>
        <end position="20"/>
    </location>
</feature>
<dbReference type="EnsemblPlants" id="Bo00629s070.1">
    <property type="protein sequence ID" value="Bo00629s070.1"/>
    <property type="gene ID" value="Bo00629s070"/>
</dbReference>
<dbReference type="Proteomes" id="UP000032141">
    <property type="component" value="Unassembled WGS sequence"/>
</dbReference>
<protein>
    <submittedName>
        <fullName evidence="2">Uncharacterized protein</fullName>
    </submittedName>
</protein>
<evidence type="ECO:0000313" key="3">
    <source>
        <dbReference type="Proteomes" id="UP000032141"/>
    </source>
</evidence>
<dbReference type="AlphaFoldDB" id="A0A0D2ZQ86"/>
<keyword evidence="3" id="KW-1185">Reference proteome</keyword>
<reference evidence="2" key="2">
    <citation type="submission" date="2015-06" db="UniProtKB">
        <authorList>
            <consortium name="EnsemblPlants"/>
        </authorList>
    </citation>
    <scope>IDENTIFICATION</scope>
</reference>
<name>A0A0D2ZQ86_BRAOL</name>
<organism evidence="2 3">
    <name type="scientific">Brassica oleracea var. oleracea</name>
    <dbReference type="NCBI Taxonomy" id="109376"/>
    <lineage>
        <taxon>Eukaryota</taxon>
        <taxon>Viridiplantae</taxon>
        <taxon>Streptophyta</taxon>
        <taxon>Embryophyta</taxon>
        <taxon>Tracheophyta</taxon>
        <taxon>Spermatophyta</taxon>
        <taxon>Magnoliopsida</taxon>
        <taxon>eudicotyledons</taxon>
        <taxon>Gunneridae</taxon>
        <taxon>Pentapetalae</taxon>
        <taxon>rosids</taxon>
        <taxon>malvids</taxon>
        <taxon>Brassicales</taxon>
        <taxon>Brassicaceae</taxon>
        <taxon>Brassiceae</taxon>
        <taxon>Brassica</taxon>
    </lineage>
</organism>
<dbReference type="Gramene" id="Bo00629s070.1">
    <property type="protein sequence ID" value="Bo00629s070.1"/>
    <property type="gene ID" value="Bo00629s070"/>
</dbReference>
<reference evidence="2" key="1">
    <citation type="journal article" date="2014" name="Genome Biol.">
        <title>Transcriptome and methylome profiling reveals relics of genome dominance in the mesopolyploid Brassica oleracea.</title>
        <authorList>
            <person name="Parkin I.A."/>
            <person name="Koh C."/>
            <person name="Tang H."/>
            <person name="Robinson S.J."/>
            <person name="Kagale S."/>
            <person name="Clarke W.E."/>
            <person name="Town C.D."/>
            <person name="Nixon J."/>
            <person name="Krishnakumar V."/>
            <person name="Bidwell S.L."/>
            <person name="Denoeud F."/>
            <person name="Belcram H."/>
            <person name="Links M.G."/>
            <person name="Just J."/>
            <person name="Clarke C."/>
            <person name="Bender T."/>
            <person name="Huebert T."/>
            <person name="Mason A.S."/>
            <person name="Pires J.C."/>
            <person name="Barker G."/>
            <person name="Moore J."/>
            <person name="Walley P.G."/>
            <person name="Manoli S."/>
            <person name="Batley J."/>
            <person name="Edwards D."/>
            <person name="Nelson M.N."/>
            <person name="Wang X."/>
            <person name="Paterson A.H."/>
            <person name="King G."/>
            <person name="Bancroft I."/>
            <person name="Chalhoub B."/>
            <person name="Sharpe A.G."/>
        </authorList>
    </citation>
    <scope>NUCLEOTIDE SEQUENCE [LARGE SCALE GENOMIC DNA]</scope>
    <source>
        <strain evidence="2">cv. TO1000</strain>
    </source>
</reference>
<sequence length="67" mass="7543">MSSRRAVDEEGVCNRRNTFHDPSYPLRVESQSLKDQTDELPLKSIVGFAHVGFNRHGASFFHLGAKV</sequence>
<evidence type="ECO:0000256" key="1">
    <source>
        <dbReference type="SAM" id="MobiDB-lite"/>
    </source>
</evidence>
<proteinExistence type="predicted"/>